<dbReference type="Pfam" id="PF12399">
    <property type="entry name" value="BCA_ABC_TP_C"/>
    <property type="match status" value="1"/>
</dbReference>
<dbReference type="KEGG" id="tai:Taci_0638"/>
<organism evidence="5 6">
    <name type="scientific">Thermanaerovibrio acidaminovorans (strain ATCC 49978 / DSM 6589 / Su883)</name>
    <name type="common">Selenomonas acidaminovorans</name>
    <dbReference type="NCBI Taxonomy" id="525903"/>
    <lineage>
        <taxon>Bacteria</taxon>
        <taxon>Thermotogati</taxon>
        <taxon>Synergistota</taxon>
        <taxon>Synergistia</taxon>
        <taxon>Synergistales</taxon>
        <taxon>Synergistaceae</taxon>
        <taxon>Thermanaerovibrio</taxon>
    </lineage>
</organism>
<feature type="domain" description="ABC transporter" evidence="4">
    <location>
        <begin position="6"/>
        <end position="254"/>
    </location>
</feature>
<evidence type="ECO:0000313" key="6">
    <source>
        <dbReference type="Proteomes" id="UP000002030"/>
    </source>
</evidence>
<accession>D1B9C1</accession>
<dbReference type="HOGENOM" id="CLU_000604_1_2_0"/>
<dbReference type="SUPFAM" id="SSF52540">
    <property type="entry name" value="P-loop containing nucleoside triphosphate hydrolases"/>
    <property type="match status" value="1"/>
</dbReference>
<sequence length="260" mass="28856">MEEHILRTQGIVMRFGGLTAVNGFEIAVKRGGIVSLIGPNGAGKTTCFNIMTGFYTPTEGHVFFNGEDITGLPPHKVCARGMARTFQNIRLFSGGTVLENVLVGFRVRQRSPWWAAPLMLPSHLREEREIRERGMELLESVGLGKLAFEMATSLPYGAQRRLEIARALATGPSFLLLDEPAAGMNPQESLELMGFIRNIRDRFGLTILLIEHDMKVVMGISEYIWVLDYGTIIAEGLPEEIRSNPKVIEAYLGEEALEHA</sequence>
<dbReference type="GO" id="GO:0042941">
    <property type="term" value="P:D-alanine transmembrane transport"/>
    <property type="evidence" value="ECO:0007669"/>
    <property type="project" value="TreeGrafter"/>
</dbReference>
<dbReference type="EnsemblBacteria" id="ACZ18874">
    <property type="protein sequence ID" value="ACZ18874"/>
    <property type="gene ID" value="Taci_0638"/>
</dbReference>
<dbReference type="GO" id="GO:0015808">
    <property type="term" value="P:L-alanine transport"/>
    <property type="evidence" value="ECO:0007669"/>
    <property type="project" value="TreeGrafter"/>
</dbReference>
<dbReference type="FunFam" id="3.40.50.300:FF:000421">
    <property type="entry name" value="Branched-chain amino acid ABC transporter ATP-binding protein"/>
    <property type="match status" value="1"/>
</dbReference>
<dbReference type="GO" id="GO:0005886">
    <property type="term" value="C:plasma membrane"/>
    <property type="evidence" value="ECO:0007669"/>
    <property type="project" value="TreeGrafter"/>
</dbReference>
<dbReference type="CDD" id="cd03219">
    <property type="entry name" value="ABC_Mj1267_LivG_branched"/>
    <property type="match status" value="1"/>
</dbReference>
<dbReference type="SMART" id="SM00382">
    <property type="entry name" value="AAA"/>
    <property type="match status" value="1"/>
</dbReference>
<dbReference type="PATRIC" id="fig|525903.6.peg.644"/>
<dbReference type="GO" id="GO:1903805">
    <property type="term" value="P:L-valine import across plasma membrane"/>
    <property type="evidence" value="ECO:0007669"/>
    <property type="project" value="TreeGrafter"/>
</dbReference>
<dbReference type="InterPro" id="IPR003593">
    <property type="entry name" value="AAA+_ATPase"/>
</dbReference>
<dbReference type="eggNOG" id="COG0411">
    <property type="taxonomic scope" value="Bacteria"/>
</dbReference>
<protein>
    <submittedName>
        <fullName evidence="5">ABC transporter related protein</fullName>
    </submittedName>
</protein>
<dbReference type="Gene3D" id="3.40.50.300">
    <property type="entry name" value="P-loop containing nucleotide triphosphate hydrolases"/>
    <property type="match status" value="1"/>
</dbReference>
<gene>
    <name evidence="5" type="ordered locus">Taci_0638</name>
</gene>
<evidence type="ECO:0000259" key="4">
    <source>
        <dbReference type="PROSITE" id="PS50893"/>
    </source>
</evidence>
<dbReference type="PANTHER" id="PTHR45772">
    <property type="entry name" value="CONSERVED COMPONENT OF ABC TRANSPORTER FOR NATURAL AMINO ACIDS-RELATED"/>
    <property type="match status" value="1"/>
</dbReference>
<reference evidence="5 6" key="1">
    <citation type="journal article" date="2009" name="Stand. Genomic Sci.">
        <title>Complete genome sequence of Thermanaerovibrio acidaminovorans type strain (Su883).</title>
        <authorList>
            <person name="Chovatia M."/>
            <person name="Sikorski J."/>
            <person name="Schroder M."/>
            <person name="Lapidus A."/>
            <person name="Nolan M."/>
            <person name="Tice H."/>
            <person name="Glavina Del Rio T."/>
            <person name="Copeland A."/>
            <person name="Cheng J.F."/>
            <person name="Lucas S."/>
            <person name="Chen F."/>
            <person name="Bruce D."/>
            <person name="Goodwin L."/>
            <person name="Pitluck S."/>
            <person name="Ivanova N."/>
            <person name="Mavromatis K."/>
            <person name="Ovchinnikova G."/>
            <person name="Pati A."/>
            <person name="Chen A."/>
            <person name="Palaniappan K."/>
            <person name="Land M."/>
            <person name="Hauser L."/>
            <person name="Chang Y.J."/>
            <person name="Jeffries C.D."/>
            <person name="Chain P."/>
            <person name="Saunders E."/>
            <person name="Detter J.C."/>
            <person name="Brettin T."/>
            <person name="Rohde M."/>
            <person name="Goker M."/>
            <person name="Spring S."/>
            <person name="Bristow J."/>
            <person name="Markowitz V."/>
            <person name="Hugenholtz P."/>
            <person name="Kyrpides N.C."/>
            <person name="Klenk H.P."/>
            <person name="Eisen J.A."/>
        </authorList>
    </citation>
    <scope>NUCLEOTIDE SEQUENCE [LARGE SCALE GENOMIC DNA]</scope>
    <source>
        <strain evidence="6">ATCC 49978 / DSM 6589 / Su883</strain>
    </source>
</reference>
<keyword evidence="2" id="KW-0547">Nucleotide-binding</keyword>
<name>D1B9C1_THEAS</name>
<dbReference type="InterPro" id="IPR027417">
    <property type="entry name" value="P-loop_NTPase"/>
</dbReference>
<dbReference type="PROSITE" id="PS50893">
    <property type="entry name" value="ABC_TRANSPORTER_2"/>
    <property type="match status" value="1"/>
</dbReference>
<dbReference type="GO" id="GO:1903806">
    <property type="term" value="P:L-isoleucine import across plasma membrane"/>
    <property type="evidence" value="ECO:0007669"/>
    <property type="project" value="TreeGrafter"/>
</dbReference>
<dbReference type="GO" id="GO:0015188">
    <property type="term" value="F:L-isoleucine transmembrane transporter activity"/>
    <property type="evidence" value="ECO:0007669"/>
    <property type="project" value="TreeGrafter"/>
</dbReference>
<dbReference type="EMBL" id="CP001818">
    <property type="protein sequence ID" value="ACZ18874.1"/>
    <property type="molecule type" value="Genomic_DNA"/>
</dbReference>
<dbReference type="GO" id="GO:0016887">
    <property type="term" value="F:ATP hydrolysis activity"/>
    <property type="evidence" value="ECO:0007669"/>
    <property type="project" value="InterPro"/>
</dbReference>
<dbReference type="GO" id="GO:0015192">
    <property type="term" value="F:L-phenylalanine transmembrane transporter activity"/>
    <property type="evidence" value="ECO:0007669"/>
    <property type="project" value="TreeGrafter"/>
</dbReference>
<dbReference type="OrthoDB" id="9805514at2"/>
<dbReference type="AlphaFoldDB" id="D1B9C1"/>
<dbReference type="GO" id="GO:0005304">
    <property type="term" value="F:L-valine transmembrane transporter activity"/>
    <property type="evidence" value="ECO:0007669"/>
    <property type="project" value="TreeGrafter"/>
</dbReference>
<dbReference type="STRING" id="525903.Taci_0638"/>
<dbReference type="PANTHER" id="PTHR45772:SF7">
    <property type="entry name" value="AMINO ACID ABC TRANSPORTER ATP-BINDING PROTEIN"/>
    <property type="match status" value="1"/>
</dbReference>
<proteinExistence type="predicted"/>
<evidence type="ECO:0000313" key="5">
    <source>
        <dbReference type="EMBL" id="ACZ18874.1"/>
    </source>
</evidence>
<dbReference type="Pfam" id="PF00005">
    <property type="entry name" value="ABC_tran"/>
    <property type="match status" value="1"/>
</dbReference>
<evidence type="ECO:0000256" key="2">
    <source>
        <dbReference type="ARBA" id="ARBA00022741"/>
    </source>
</evidence>
<dbReference type="InterPro" id="IPR003439">
    <property type="entry name" value="ABC_transporter-like_ATP-bd"/>
</dbReference>
<dbReference type="GO" id="GO:0005524">
    <property type="term" value="F:ATP binding"/>
    <property type="evidence" value="ECO:0007669"/>
    <property type="project" value="UniProtKB-KW"/>
</dbReference>
<dbReference type="InterPro" id="IPR051120">
    <property type="entry name" value="ABC_AA/LPS_Transport"/>
</dbReference>
<dbReference type="InterPro" id="IPR032823">
    <property type="entry name" value="BCA_ABC_TP_C"/>
</dbReference>
<evidence type="ECO:0000256" key="3">
    <source>
        <dbReference type="ARBA" id="ARBA00022840"/>
    </source>
</evidence>
<keyword evidence="1" id="KW-0813">Transport</keyword>
<evidence type="ECO:0000256" key="1">
    <source>
        <dbReference type="ARBA" id="ARBA00022448"/>
    </source>
</evidence>
<keyword evidence="3" id="KW-0067">ATP-binding</keyword>
<keyword evidence="6" id="KW-1185">Reference proteome</keyword>
<dbReference type="Proteomes" id="UP000002030">
    <property type="component" value="Chromosome"/>
</dbReference>